<dbReference type="EMBL" id="JABAHT010000052">
    <property type="protein sequence ID" value="KAF4667556.1"/>
    <property type="molecule type" value="Genomic_DNA"/>
</dbReference>
<name>A0A7J6M807_PEROL</name>
<organism evidence="2 3">
    <name type="scientific">Perkinsus olseni</name>
    <name type="common">Perkinsus atlanticus</name>
    <dbReference type="NCBI Taxonomy" id="32597"/>
    <lineage>
        <taxon>Eukaryota</taxon>
        <taxon>Sar</taxon>
        <taxon>Alveolata</taxon>
        <taxon>Perkinsozoa</taxon>
        <taxon>Perkinsea</taxon>
        <taxon>Perkinsida</taxon>
        <taxon>Perkinsidae</taxon>
        <taxon>Perkinsus</taxon>
    </lineage>
</organism>
<dbReference type="Proteomes" id="UP000570595">
    <property type="component" value="Unassembled WGS sequence"/>
</dbReference>
<evidence type="ECO:0000313" key="3">
    <source>
        <dbReference type="Proteomes" id="UP000570595"/>
    </source>
</evidence>
<accession>A0A7J6M807</accession>
<proteinExistence type="predicted"/>
<feature type="compositionally biased region" description="Polar residues" evidence="1">
    <location>
        <begin position="74"/>
        <end position="85"/>
    </location>
</feature>
<reference evidence="2 3" key="1">
    <citation type="submission" date="2020-04" db="EMBL/GenBank/DDBJ databases">
        <title>Perkinsus olseni comparative genomics.</title>
        <authorList>
            <person name="Bogema D.R."/>
        </authorList>
    </citation>
    <scope>NUCLEOTIDE SEQUENCE [LARGE SCALE GENOMIC DNA]</scope>
    <source>
        <strain evidence="2">ATCC PRA-179</strain>
    </source>
</reference>
<feature type="region of interest" description="Disordered" evidence="1">
    <location>
        <begin position="41"/>
        <end position="95"/>
    </location>
</feature>
<protein>
    <submittedName>
        <fullName evidence="2">Uncharacterized protein</fullName>
    </submittedName>
</protein>
<sequence>MASDVFPWLYDNRPLSKHSYDTSHVLIHTLATIEQALLKEQSGEMETQTTGPFLASEASTRPCAGADNMHVTRPSVTNNTSSISLPSLMEESPLT</sequence>
<dbReference type="AlphaFoldDB" id="A0A7J6M807"/>
<evidence type="ECO:0000313" key="2">
    <source>
        <dbReference type="EMBL" id="KAF4667556.1"/>
    </source>
</evidence>
<evidence type="ECO:0000256" key="1">
    <source>
        <dbReference type="SAM" id="MobiDB-lite"/>
    </source>
</evidence>
<comment type="caution">
    <text evidence="2">The sequence shown here is derived from an EMBL/GenBank/DDBJ whole genome shotgun (WGS) entry which is preliminary data.</text>
</comment>
<gene>
    <name evidence="2" type="ORF">FOZ61_008106</name>
</gene>